<dbReference type="InterPro" id="IPR050791">
    <property type="entry name" value="Aldo-Keto_reductase"/>
</dbReference>
<keyword evidence="1" id="KW-0560">Oxidoreductase</keyword>
<dbReference type="RefSeq" id="WP_235009076.1">
    <property type="nucleotide sequence ID" value="NZ_FNVQ01000001.1"/>
</dbReference>
<dbReference type="PANTHER" id="PTHR43625">
    <property type="entry name" value="AFLATOXIN B1 ALDEHYDE REDUCTASE"/>
    <property type="match status" value="1"/>
</dbReference>
<dbReference type="Gene3D" id="3.20.20.100">
    <property type="entry name" value="NADP-dependent oxidoreductase domain"/>
    <property type="match status" value="1"/>
</dbReference>
<accession>A0A1H5Y6X7</accession>
<dbReference type="GO" id="GO:0005737">
    <property type="term" value="C:cytoplasm"/>
    <property type="evidence" value="ECO:0007669"/>
    <property type="project" value="TreeGrafter"/>
</dbReference>
<dbReference type="InterPro" id="IPR036812">
    <property type="entry name" value="NAD(P)_OxRdtase_dom_sf"/>
</dbReference>
<gene>
    <name evidence="3" type="ORF">SAMN05444390_1011644</name>
</gene>
<evidence type="ECO:0000259" key="2">
    <source>
        <dbReference type="Pfam" id="PF00248"/>
    </source>
</evidence>
<dbReference type="Proteomes" id="UP000236745">
    <property type="component" value="Unassembled WGS sequence"/>
</dbReference>
<dbReference type="SUPFAM" id="SSF51430">
    <property type="entry name" value="NAD(P)-linked oxidoreductase"/>
    <property type="match status" value="1"/>
</dbReference>
<proteinExistence type="predicted"/>
<dbReference type="PRINTS" id="PR00069">
    <property type="entry name" value="ALDKETRDTASE"/>
</dbReference>
<sequence length="330" mass="36435">MTTTLDQKFSNPGIGLGCMNLSHAYGTPVAEDEAINALHAAFDMGYRHFDTATLYGGGKNETLVGKALKQKRQSFFLASKCGMEISQETGKKEINGRPETIKRQCEASLRRLQTETIDLYYLHRLDPNVAIEESVGALSDLVREGKIGAIGLSEVSAATLARAQQEHPIAALQTEYSLWSRNPEIAVLEHCRKTGTAFVAFSPLARGFLTNTLRDVSTLEAKDIRNNMPRFNADNYAENLKLLDEYTQIAEATGCTPAQLALAWVQAQGDFIVPIPGTRFASHMEENLAADEVSLDPRTLERLNALINQSTVHGPRYSEAQQKEIDTEQF</sequence>
<dbReference type="PANTHER" id="PTHR43625:SF40">
    <property type="entry name" value="ALDO-KETO REDUCTASE YAKC [NADP(+)]"/>
    <property type="match status" value="1"/>
</dbReference>
<dbReference type="GO" id="GO:0016491">
    <property type="term" value="F:oxidoreductase activity"/>
    <property type="evidence" value="ECO:0007669"/>
    <property type="project" value="UniProtKB-KW"/>
</dbReference>
<dbReference type="EMBL" id="FNVQ01000001">
    <property type="protein sequence ID" value="SEG19829.1"/>
    <property type="molecule type" value="Genomic_DNA"/>
</dbReference>
<evidence type="ECO:0000313" key="3">
    <source>
        <dbReference type="EMBL" id="SEG19829.1"/>
    </source>
</evidence>
<keyword evidence="4" id="KW-1185">Reference proteome</keyword>
<feature type="domain" description="NADP-dependent oxidoreductase" evidence="2">
    <location>
        <begin position="14"/>
        <end position="307"/>
    </location>
</feature>
<evidence type="ECO:0000313" key="4">
    <source>
        <dbReference type="Proteomes" id="UP000236745"/>
    </source>
</evidence>
<organism evidence="3 4">
    <name type="scientific">Marinobacterium lutimaris</name>
    <dbReference type="NCBI Taxonomy" id="568106"/>
    <lineage>
        <taxon>Bacteria</taxon>
        <taxon>Pseudomonadati</taxon>
        <taxon>Pseudomonadota</taxon>
        <taxon>Gammaproteobacteria</taxon>
        <taxon>Oceanospirillales</taxon>
        <taxon>Oceanospirillaceae</taxon>
        <taxon>Marinobacterium</taxon>
    </lineage>
</organism>
<dbReference type="AlphaFoldDB" id="A0A1H5Y6X7"/>
<name>A0A1H5Y6X7_9GAMM</name>
<protein>
    <submittedName>
        <fullName evidence="3">Predicted oxidoreductase</fullName>
    </submittedName>
</protein>
<dbReference type="InterPro" id="IPR023210">
    <property type="entry name" value="NADP_OxRdtase_dom"/>
</dbReference>
<reference evidence="3 4" key="1">
    <citation type="submission" date="2016-10" db="EMBL/GenBank/DDBJ databases">
        <authorList>
            <person name="de Groot N.N."/>
        </authorList>
    </citation>
    <scope>NUCLEOTIDE SEQUENCE [LARGE SCALE GENOMIC DNA]</scope>
    <source>
        <strain evidence="3 4">DSM 22012</strain>
    </source>
</reference>
<dbReference type="Pfam" id="PF00248">
    <property type="entry name" value="Aldo_ket_red"/>
    <property type="match status" value="1"/>
</dbReference>
<evidence type="ECO:0000256" key="1">
    <source>
        <dbReference type="ARBA" id="ARBA00023002"/>
    </source>
</evidence>
<dbReference type="InterPro" id="IPR020471">
    <property type="entry name" value="AKR"/>
</dbReference>